<proteinExistence type="predicted"/>
<dbReference type="GeneID" id="54992346"/>
<gene>
    <name evidence="1" type="primary">81</name>
    <name evidence="1" type="ORF">PBI_SQUASH_81</name>
</gene>
<reference evidence="1 2" key="1">
    <citation type="submission" date="2018-04" db="EMBL/GenBank/DDBJ databases">
        <authorList>
            <person name="Fournier C.T."/>
            <person name="Kim C.J."/>
            <person name="Romero I.G."/>
            <person name="Sanchez M."/>
            <person name="Do N."/>
            <person name="Wu S."/>
            <person name="Mosier S.A."/>
            <person name="Wang J."/>
            <person name="Lund A."/>
            <person name="Moberg-Parker J."/>
            <person name="Stanton A.-C.J."/>
            <person name="Garlena R.A."/>
            <person name="Russell D.A."/>
            <person name="Pope W.H."/>
            <person name="Jacobs-Sera D."/>
            <person name="Hatfull G.F."/>
        </authorList>
    </citation>
    <scope>NUCLEOTIDE SEQUENCE [LARGE SCALE GENOMIC DNA]</scope>
</reference>
<name>A0A2U8ULS9_9CAUD</name>
<dbReference type="Proteomes" id="UP000246514">
    <property type="component" value="Segment"/>
</dbReference>
<sequence>MSDGKYPQSEKLAEAHEDRIAITEFLEWCTTQGIVLAKPTPNGYAYGAIHGTHDSLIMQYLEVNETELEQERRAMLAAAREENQ</sequence>
<protein>
    <submittedName>
        <fullName evidence="1">Uncharacterized protein</fullName>
    </submittedName>
</protein>
<dbReference type="EMBL" id="MH153813">
    <property type="protein sequence ID" value="AWN04699.1"/>
    <property type="molecule type" value="Genomic_DNA"/>
</dbReference>
<dbReference type="KEGG" id="vg:54992346"/>
<evidence type="ECO:0000313" key="1">
    <source>
        <dbReference type="EMBL" id="AWN04699.1"/>
    </source>
</evidence>
<evidence type="ECO:0000313" key="2">
    <source>
        <dbReference type="Proteomes" id="UP000246514"/>
    </source>
</evidence>
<organism evidence="1 2">
    <name type="scientific">Microbacterium phage Squash</name>
    <dbReference type="NCBI Taxonomy" id="2182357"/>
    <lineage>
        <taxon>Viruses</taxon>
        <taxon>Duplodnaviria</taxon>
        <taxon>Heunggongvirae</taxon>
        <taxon>Uroviricota</taxon>
        <taxon>Caudoviricetes</taxon>
        <taxon>Squashvirus</taxon>
        <taxon>Squashvirus squash</taxon>
    </lineage>
</organism>
<accession>A0A2U8ULS9</accession>
<keyword evidence="2" id="KW-1185">Reference proteome</keyword>
<dbReference type="RefSeq" id="YP_009801820.1">
    <property type="nucleotide sequence ID" value="NC_047975.1"/>
</dbReference>